<feature type="region of interest" description="Disordered" evidence="1">
    <location>
        <begin position="27"/>
        <end position="53"/>
    </location>
</feature>
<comment type="caution">
    <text evidence="2">The sequence shown here is derived from an EMBL/GenBank/DDBJ whole genome shotgun (WGS) entry which is preliminary data.</text>
</comment>
<sequence>MEKQPIDAPQILHQAWTLWSTRKAHNRAKAQAKAAAKAAAASTTEPQTDSTPS</sequence>
<feature type="compositionally biased region" description="Low complexity" evidence="1">
    <location>
        <begin position="31"/>
        <end position="41"/>
    </location>
</feature>
<keyword evidence="3" id="KW-1185">Reference proteome</keyword>
<protein>
    <submittedName>
        <fullName evidence="2">Uncharacterized protein</fullName>
    </submittedName>
</protein>
<feature type="compositionally biased region" description="Polar residues" evidence="1">
    <location>
        <begin position="42"/>
        <end position="53"/>
    </location>
</feature>
<dbReference type="EMBL" id="JACHLK010000021">
    <property type="protein sequence ID" value="MBB6563640.1"/>
    <property type="molecule type" value="Genomic_DNA"/>
</dbReference>
<name>A0A7X0UDG4_9BURK</name>
<dbReference type="RefSeq" id="WP_184864879.1">
    <property type="nucleotide sequence ID" value="NZ_JACHLK010000021.1"/>
</dbReference>
<dbReference type="Proteomes" id="UP000575083">
    <property type="component" value="Unassembled WGS sequence"/>
</dbReference>
<accession>A0A7X0UDG4</accession>
<evidence type="ECO:0000313" key="2">
    <source>
        <dbReference type="EMBL" id="MBB6563640.1"/>
    </source>
</evidence>
<reference evidence="2 3" key="1">
    <citation type="submission" date="2020-08" db="EMBL/GenBank/DDBJ databases">
        <title>Functional genomics of gut bacteria from endangered species of beetles.</title>
        <authorList>
            <person name="Carlos-Shanley C."/>
        </authorList>
    </citation>
    <scope>NUCLEOTIDE SEQUENCE [LARGE SCALE GENOMIC DNA]</scope>
    <source>
        <strain evidence="2 3">S00198</strain>
    </source>
</reference>
<organism evidence="2 3">
    <name type="scientific">Acidovorax soli</name>
    <dbReference type="NCBI Taxonomy" id="592050"/>
    <lineage>
        <taxon>Bacteria</taxon>
        <taxon>Pseudomonadati</taxon>
        <taxon>Pseudomonadota</taxon>
        <taxon>Betaproteobacteria</taxon>
        <taxon>Burkholderiales</taxon>
        <taxon>Comamonadaceae</taxon>
        <taxon>Acidovorax</taxon>
    </lineage>
</organism>
<evidence type="ECO:0000256" key="1">
    <source>
        <dbReference type="SAM" id="MobiDB-lite"/>
    </source>
</evidence>
<dbReference type="AlphaFoldDB" id="A0A7X0UDG4"/>
<proteinExistence type="predicted"/>
<evidence type="ECO:0000313" key="3">
    <source>
        <dbReference type="Proteomes" id="UP000575083"/>
    </source>
</evidence>
<gene>
    <name evidence="2" type="ORF">HNP48_006364</name>
</gene>